<feature type="transmembrane region" description="Helical" evidence="9">
    <location>
        <begin position="426"/>
        <end position="449"/>
    </location>
</feature>
<feature type="transmembrane region" description="Helical" evidence="9">
    <location>
        <begin position="397"/>
        <end position="414"/>
    </location>
</feature>
<evidence type="ECO:0000256" key="2">
    <source>
        <dbReference type="ARBA" id="ARBA00022448"/>
    </source>
</evidence>
<comment type="subcellular location">
    <subcellularLocation>
        <location evidence="1">Cell membrane</location>
        <topology evidence="1">Multi-pass membrane protein</topology>
    </subcellularLocation>
    <subcellularLocation>
        <location evidence="8">Membrane</location>
        <topology evidence="8">Multi-pass membrane protein</topology>
    </subcellularLocation>
</comment>
<accession>A0ABY9XZ81</accession>
<evidence type="ECO:0000256" key="6">
    <source>
        <dbReference type="ARBA" id="ARBA00022989"/>
    </source>
</evidence>
<feature type="transmembrane region" description="Helical" evidence="9">
    <location>
        <begin position="32"/>
        <end position="51"/>
    </location>
</feature>
<feature type="transmembrane region" description="Helical" evidence="9">
    <location>
        <begin position="561"/>
        <end position="586"/>
    </location>
</feature>
<protein>
    <submittedName>
        <fullName evidence="10">Peptide MFS transporter</fullName>
    </submittedName>
</protein>
<proteinExistence type="inferred from homology"/>
<dbReference type="EMBL" id="CP134536">
    <property type="protein sequence ID" value="WNH11275.1"/>
    <property type="molecule type" value="Genomic_DNA"/>
</dbReference>
<dbReference type="Gene3D" id="1.20.1250.20">
    <property type="entry name" value="MFS general substrate transporter like domains"/>
    <property type="match status" value="2"/>
</dbReference>
<evidence type="ECO:0000256" key="5">
    <source>
        <dbReference type="ARBA" id="ARBA00022856"/>
    </source>
</evidence>
<feature type="transmembrane region" description="Helical" evidence="9">
    <location>
        <begin position="522"/>
        <end position="541"/>
    </location>
</feature>
<dbReference type="InterPro" id="IPR050171">
    <property type="entry name" value="MFS_Transporters"/>
</dbReference>
<keyword evidence="4 8" id="KW-0812">Transmembrane</keyword>
<evidence type="ECO:0000256" key="7">
    <source>
        <dbReference type="ARBA" id="ARBA00023136"/>
    </source>
</evidence>
<evidence type="ECO:0000313" key="10">
    <source>
        <dbReference type="EMBL" id="WNH11275.1"/>
    </source>
</evidence>
<feature type="transmembrane region" description="Helical" evidence="9">
    <location>
        <begin position="182"/>
        <end position="202"/>
    </location>
</feature>
<keyword evidence="2 8" id="KW-0813">Transport</keyword>
<feature type="transmembrane region" description="Helical" evidence="9">
    <location>
        <begin position="488"/>
        <end position="510"/>
    </location>
</feature>
<dbReference type="PANTHER" id="PTHR23517:SF15">
    <property type="entry name" value="PROTON-DEPENDENT OLIGOPEPTIDE FAMILY TRANSPORT PROTEIN"/>
    <property type="match status" value="1"/>
</dbReference>
<feature type="transmembrane region" description="Helical" evidence="9">
    <location>
        <begin position="91"/>
        <end position="111"/>
    </location>
</feature>
<dbReference type="InterPro" id="IPR018456">
    <property type="entry name" value="PTR2_symporter_CS"/>
</dbReference>
<gene>
    <name evidence="10" type="ORF">RHP49_10160</name>
</gene>
<evidence type="ECO:0000256" key="9">
    <source>
        <dbReference type="SAM" id="Phobius"/>
    </source>
</evidence>
<evidence type="ECO:0000256" key="4">
    <source>
        <dbReference type="ARBA" id="ARBA00022692"/>
    </source>
</evidence>
<dbReference type="PROSITE" id="PS01023">
    <property type="entry name" value="PTR2_2"/>
    <property type="match status" value="1"/>
</dbReference>
<feature type="transmembrane region" description="Helical" evidence="9">
    <location>
        <begin position="117"/>
        <end position="135"/>
    </location>
</feature>
<comment type="similarity">
    <text evidence="8">Belongs to the major facilitator superfamily. Proton-dependent oligopeptide transporter (POT/PTR) (TC 2.A.17) family.</text>
</comment>
<keyword evidence="3" id="KW-1003">Cell membrane</keyword>
<dbReference type="Proteomes" id="UP001303407">
    <property type="component" value="Chromosome"/>
</dbReference>
<feature type="transmembrane region" description="Helical" evidence="9">
    <location>
        <begin position="317"/>
        <end position="335"/>
    </location>
</feature>
<evidence type="ECO:0000256" key="1">
    <source>
        <dbReference type="ARBA" id="ARBA00004651"/>
    </source>
</evidence>
<name>A0ABY9XZ81_9FLAO</name>
<dbReference type="InterPro" id="IPR000109">
    <property type="entry name" value="POT_fam"/>
</dbReference>
<evidence type="ECO:0000313" key="11">
    <source>
        <dbReference type="Proteomes" id="UP001303407"/>
    </source>
</evidence>
<dbReference type="InterPro" id="IPR005279">
    <property type="entry name" value="Dipep/tripep_permease"/>
</dbReference>
<reference evidence="10 11" key="1">
    <citation type="submission" date="2023-09" db="EMBL/GenBank/DDBJ databases">
        <title>Thalassobella suaedae gen. nov., sp. nov., a marine bacterium of the family Flavobacteriaceae isolated from a halophyte Suaeda japonica.</title>
        <authorList>
            <person name="Lee S.Y."/>
            <person name="Hwang C.Y."/>
        </authorList>
    </citation>
    <scope>NUCLEOTIDE SEQUENCE [LARGE SCALE GENOMIC DNA]</scope>
    <source>
        <strain evidence="10 11">HL-DH10</strain>
    </source>
</reference>
<keyword evidence="7 9" id="KW-0472">Membrane</keyword>
<dbReference type="Pfam" id="PF00854">
    <property type="entry name" value="PTR2"/>
    <property type="match status" value="2"/>
</dbReference>
<feature type="transmembrane region" description="Helical" evidence="9">
    <location>
        <begin position="247"/>
        <end position="265"/>
    </location>
</feature>
<keyword evidence="5" id="KW-0653">Protein transport</keyword>
<keyword evidence="5" id="KW-0571">Peptide transport</keyword>
<feature type="transmembrane region" description="Helical" evidence="9">
    <location>
        <begin position="156"/>
        <end position="176"/>
    </location>
</feature>
<organism evidence="10 11">
    <name type="scientific">Thalassobellus suaedae</name>
    <dbReference type="NCBI Taxonomy" id="3074124"/>
    <lineage>
        <taxon>Bacteria</taxon>
        <taxon>Pseudomonadati</taxon>
        <taxon>Bacteroidota</taxon>
        <taxon>Flavobacteriia</taxon>
        <taxon>Flavobacteriales</taxon>
        <taxon>Flavobacteriaceae</taxon>
        <taxon>Thalassobellus</taxon>
    </lineage>
</organism>
<dbReference type="RefSeq" id="WP_415861251.1">
    <property type="nucleotide sequence ID" value="NZ_CP134536.1"/>
</dbReference>
<dbReference type="InterPro" id="IPR036259">
    <property type="entry name" value="MFS_trans_sf"/>
</dbReference>
<keyword evidence="6 9" id="KW-1133">Transmembrane helix</keyword>
<evidence type="ECO:0000256" key="3">
    <source>
        <dbReference type="ARBA" id="ARBA00022475"/>
    </source>
</evidence>
<dbReference type="SUPFAM" id="SSF103473">
    <property type="entry name" value="MFS general substrate transporter"/>
    <property type="match status" value="2"/>
</dbReference>
<sequence>MNTDVENLFKEKVIGHPAGLFVIFFTEMWERFSFYGMKILLVLFLTAPFLSNNPGWEWSRENALALIGTYSSLLYLTPIVGGYIADKITGYKWAVIIGCFIMMLGHAAMVFETTWSLYLGLALLVIGTGFFKPNMTSMISEMYKGKESKKDGAYTIYYMGVNAGAFFGMMLCGYLAENIGWSYGFGLAGIFMLGGLVQFWLAKDLFGHIGEKPSKVYEVELPQNINEESPKEHDTASVKDKLNPFTTLDKILIVLSALGGLLYLFNDPLSKIGNLNLLPFSLGSLDGSNATVLIALVLFLFLIISRMSRYNPVVRDKIIAVSIFGIFTVFFFGAFEQSLGSMTLFARDYTARALSGNSALIFKVIDTILTIVPLAIITWVLYLLFKKTYSKIPYSNIVLGATFVFLWFVVFYKINNEFSKETTEVGASWFGILNSFFIITLAPLFSKWWESKYNPSVAMKYGIGLILLGLGFGILVFGTMAIPQGAKTASVSMIFLILAYLFHTMGELCISPVGLSYLSKLVPGRMIGFMFGIWYLAIAIGNKAAGSMGGMIDKVTEQYSLSTFFLIFTLVPMGIGVISMILNPILKKLMHGVR</sequence>
<feature type="transmembrane region" description="Helical" evidence="9">
    <location>
        <begin position="285"/>
        <end position="305"/>
    </location>
</feature>
<feature type="transmembrane region" description="Helical" evidence="9">
    <location>
        <begin position="63"/>
        <end position="84"/>
    </location>
</feature>
<feature type="transmembrane region" description="Helical" evidence="9">
    <location>
        <begin position="461"/>
        <end position="482"/>
    </location>
</feature>
<keyword evidence="11" id="KW-1185">Reference proteome</keyword>
<dbReference type="PANTHER" id="PTHR23517">
    <property type="entry name" value="RESISTANCE PROTEIN MDTM, PUTATIVE-RELATED-RELATED"/>
    <property type="match status" value="1"/>
</dbReference>
<dbReference type="NCBIfam" id="TIGR00924">
    <property type="entry name" value="yjdL_sub1_fam"/>
    <property type="match status" value="1"/>
</dbReference>
<dbReference type="CDD" id="cd17346">
    <property type="entry name" value="MFS_DtpA_like"/>
    <property type="match status" value="1"/>
</dbReference>
<feature type="transmembrane region" description="Helical" evidence="9">
    <location>
        <begin position="360"/>
        <end position="385"/>
    </location>
</feature>
<evidence type="ECO:0000256" key="8">
    <source>
        <dbReference type="RuleBase" id="RU003755"/>
    </source>
</evidence>